<dbReference type="InterPro" id="IPR011990">
    <property type="entry name" value="TPR-like_helical_dom_sf"/>
</dbReference>
<accession>A0A8J4UZM9</accession>
<keyword evidence="1" id="KW-0132">Cell division</keyword>
<dbReference type="PANTHER" id="PTHR12558:SF10">
    <property type="entry name" value="CELL DIVISION CYCLE PROTEIN 23 HOMOLOG"/>
    <property type="match status" value="1"/>
</dbReference>
<dbReference type="SMART" id="SM00028">
    <property type="entry name" value="TPR"/>
    <property type="match status" value="7"/>
</dbReference>
<dbReference type="GO" id="GO:0031145">
    <property type="term" value="P:anaphase-promoting complex-dependent catabolic process"/>
    <property type="evidence" value="ECO:0007669"/>
    <property type="project" value="TreeGrafter"/>
</dbReference>
<feature type="repeat" description="TPR" evidence="7">
    <location>
        <begin position="401"/>
        <end position="434"/>
    </location>
</feature>
<dbReference type="OrthoDB" id="10262026at2759"/>
<dbReference type="Gene3D" id="1.25.40.10">
    <property type="entry name" value="Tetratricopeptide repeat domain"/>
    <property type="match status" value="3"/>
</dbReference>
<feature type="compositionally biased region" description="Low complexity" evidence="8">
    <location>
        <begin position="135"/>
        <end position="146"/>
    </location>
</feature>
<protein>
    <recommendedName>
        <fullName evidence="9">Cdc23 domain-containing protein</fullName>
    </recommendedName>
</protein>
<proteinExistence type="predicted"/>
<evidence type="ECO:0000256" key="2">
    <source>
        <dbReference type="ARBA" id="ARBA00022737"/>
    </source>
</evidence>
<comment type="caution">
    <text evidence="10">The sequence shown here is derived from an EMBL/GenBank/DDBJ whole genome shotgun (WGS) entry which is preliminary data.</text>
</comment>
<dbReference type="GO" id="GO:0016567">
    <property type="term" value="P:protein ubiquitination"/>
    <property type="evidence" value="ECO:0007669"/>
    <property type="project" value="TreeGrafter"/>
</dbReference>
<dbReference type="InterPro" id="IPR019734">
    <property type="entry name" value="TPR_rpt"/>
</dbReference>
<reference evidence="10" key="1">
    <citation type="submission" date="2020-01" db="EMBL/GenBank/DDBJ databases">
        <title>Development of genomics and gene disruption for Polysphondylium violaceum indicates a role for the polyketide synthase stlB in stalk morphogenesis.</title>
        <authorList>
            <person name="Narita B."/>
            <person name="Kawabe Y."/>
            <person name="Kin K."/>
            <person name="Saito T."/>
            <person name="Gibbs R."/>
            <person name="Kuspa A."/>
            <person name="Muzny D."/>
            <person name="Queller D."/>
            <person name="Richards S."/>
            <person name="Strassman J."/>
            <person name="Sucgang R."/>
            <person name="Worley K."/>
            <person name="Schaap P."/>
        </authorList>
    </citation>
    <scope>NUCLEOTIDE SEQUENCE</scope>
    <source>
        <strain evidence="10">QSvi11</strain>
    </source>
</reference>
<evidence type="ECO:0000256" key="6">
    <source>
        <dbReference type="ARBA" id="ARBA00023306"/>
    </source>
</evidence>
<dbReference type="Pfam" id="PF04049">
    <property type="entry name" value="ANAPC8"/>
    <property type="match status" value="1"/>
</dbReference>
<evidence type="ECO:0000256" key="5">
    <source>
        <dbReference type="ARBA" id="ARBA00022803"/>
    </source>
</evidence>
<keyword evidence="3" id="KW-0498">Mitosis</keyword>
<dbReference type="Proteomes" id="UP000695562">
    <property type="component" value="Unassembled WGS sequence"/>
</dbReference>
<keyword evidence="2" id="KW-0677">Repeat</keyword>
<feature type="region of interest" description="Disordered" evidence="8">
    <location>
        <begin position="128"/>
        <end position="162"/>
    </location>
</feature>
<evidence type="ECO:0000313" key="11">
    <source>
        <dbReference type="Proteomes" id="UP000695562"/>
    </source>
</evidence>
<feature type="repeat" description="TPR" evidence="7">
    <location>
        <begin position="367"/>
        <end position="400"/>
    </location>
</feature>
<dbReference type="AlphaFoldDB" id="A0A8J4UZM9"/>
<dbReference type="PANTHER" id="PTHR12558">
    <property type="entry name" value="CELL DIVISION CYCLE 16,23,27"/>
    <property type="match status" value="1"/>
</dbReference>
<gene>
    <name evidence="10" type="ORF">CYY_005371</name>
</gene>
<evidence type="ECO:0000256" key="3">
    <source>
        <dbReference type="ARBA" id="ARBA00022776"/>
    </source>
</evidence>
<evidence type="ECO:0000256" key="8">
    <source>
        <dbReference type="SAM" id="MobiDB-lite"/>
    </source>
</evidence>
<keyword evidence="4" id="KW-0833">Ubl conjugation pathway</keyword>
<evidence type="ECO:0000256" key="7">
    <source>
        <dbReference type="PROSITE-ProRule" id="PRU00339"/>
    </source>
</evidence>
<evidence type="ECO:0000256" key="1">
    <source>
        <dbReference type="ARBA" id="ARBA00022618"/>
    </source>
</evidence>
<name>A0A8J4UZM9_9MYCE</name>
<dbReference type="InterPro" id="IPR007192">
    <property type="entry name" value="APC8"/>
</dbReference>
<keyword evidence="5 7" id="KW-0802">TPR repeat</keyword>
<dbReference type="GO" id="GO:0051301">
    <property type="term" value="P:cell division"/>
    <property type="evidence" value="ECO:0007669"/>
    <property type="project" value="UniProtKB-KW"/>
</dbReference>
<dbReference type="Pfam" id="PF13414">
    <property type="entry name" value="TPR_11"/>
    <property type="match status" value="1"/>
</dbReference>
<keyword evidence="6" id="KW-0131">Cell cycle</keyword>
<feature type="domain" description="Cdc23" evidence="9">
    <location>
        <begin position="3"/>
        <end position="306"/>
    </location>
</feature>
<organism evidence="10 11">
    <name type="scientific">Polysphondylium violaceum</name>
    <dbReference type="NCBI Taxonomy" id="133409"/>
    <lineage>
        <taxon>Eukaryota</taxon>
        <taxon>Amoebozoa</taxon>
        <taxon>Evosea</taxon>
        <taxon>Eumycetozoa</taxon>
        <taxon>Dictyostelia</taxon>
        <taxon>Dictyosteliales</taxon>
        <taxon>Dictyosteliaceae</taxon>
        <taxon>Polysphondylium</taxon>
    </lineage>
</organism>
<dbReference type="SUPFAM" id="SSF48452">
    <property type="entry name" value="TPR-like"/>
    <property type="match status" value="2"/>
</dbReference>
<dbReference type="GO" id="GO:0045842">
    <property type="term" value="P:positive regulation of mitotic metaphase/anaphase transition"/>
    <property type="evidence" value="ECO:0007669"/>
    <property type="project" value="TreeGrafter"/>
</dbReference>
<keyword evidence="11" id="KW-1185">Reference proteome</keyword>
<evidence type="ECO:0000259" key="9">
    <source>
        <dbReference type="Pfam" id="PF04049"/>
    </source>
</evidence>
<evidence type="ECO:0000313" key="10">
    <source>
        <dbReference type="EMBL" id="KAF2073318.1"/>
    </source>
</evidence>
<dbReference type="PROSITE" id="PS50005">
    <property type="entry name" value="TPR"/>
    <property type="match status" value="2"/>
</dbReference>
<dbReference type="EMBL" id="AJWJ01000212">
    <property type="protein sequence ID" value="KAF2073318.1"/>
    <property type="molecule type" value="Genomic_DNA"/>
</dbReference>
<dbReference type="GO" id="GO:0005680">
    <property type="term" value="C:anaphase-promoting complex"/>
    <property type="evidence" value="ECO:0007669"/>
    <property type="project" value="InterPro"/>
</dbReference>
<evidence type="ECO:0000256" key="4">
    <source>
        <dbReference type="ARBA" id="ARBA00022786"/>
    </source>
</evidence>
<sequence>MNIKLELIQSINDLSARGLYVASKWSAEQLNGLNSNLRSSKIADTVTTTTNIEKSSPPIGSNEHIKYLLAKSYFDLKEYRRCVDALQDCKYQLNIFLRCYALYLAIEKRREEENVEHYSLSSLEAAENTGTHGMNSNSNNSNNNNNGPPNEDPMSSTSLDQKSVRETNKALQAYYGNPETYQEFKKLTRFYHKFYNECGATEMDGFNLYLYSILLKRQNDLVTARKVLFESVKRYPCNWSAWSDLSTLCSDFAVFGMQLSVPDHFMKDFFLAHFKLELQQNNESISIYQNLSQTFSNSTYILAQMAIGNYNLRAYDVGEELFEKLIELEPNRLESMDIYSNILYVCDKRAALSMLAHKATKIEKYCPETCCIVGNYYSLRLEHTNAIMYFQRALRLNPKYLSAWTLIGHEFLEVKNVSAAINAYRKAVDINPRDYRAWFGLGQTYQLLKLPLYSLYYFKKATTLRPYDPRMWCAAGGCYEYIDRIPDAIKCYERAEENFDRERVAINKLAKLYQEMQNNEKAAYYYKKNLYHCDNEKIDGQEIIDALLFLANHCKNTNLLNQAEKYCLRLLDYAGPEKEEAKAILIEIHSKR</sequence>